<sequence>MASTPTPDHQRAPQLSETALRQALDELDAKIKTLHNRAQATAAGSPSTHEQHAASLEAKRALLVQQLGQAPAPTDGSEPSVWSQISKGITMLRDDLRNIL</sequence>
<evidence type="ECO:0008006" key="3">
    <source>
        <dbReference type="Google" id="ProtNLM"/>
    </source>
</evidence>
<comment type="caution">
    <text evidence="1">The sequence shown here is derived from an EMBL/GenBank/DDBJ whole genome shotgun (WGS) entry which is preliminary data.</text>
</comment>
<reference evidence="1" key="1">
    <citation type="submission" date="2023-07" db="EMBL/GenBank/DDBJ databases">
        <authorList>
            <person name="Kim M.K."/>
        </authorList>
    </citation>
    <scope>NUCLEOTIDE SEQUENCE</scope>
    <source>
        <strain evidence="1">ASUV-10-1</strain>
    </source>
</reference>
<evidence type="ECO:0000313" key="2">
    <source>
        <dbReference type="Proteomes" id="UP001176429"/>
    </source>
</evidence>
<organism evidence="1 2">
    <name type="scientific">Hymenobacter aranciens</name>
    <dbReference type="NCBI Taxonomy" id="3063996"/>
    <lineage>
        <taxon>Bacteria</taxon>
        <taxon>Pseudomonadati</taxon>
        <taxon>Bacteroidota</taxon>
        <taxon>Cytophagia</taxon>
        <taxon>Cytophagales</taxon>
        <taxon>Hymenobacteraceae</taxon>
        <taxon>Hymenobacter</taxon>
    </lineage>
</organism>
<dbReference type="EMBL" id="JAUQSY010000026">
    <property type="protein sequence ID" value="MDO7877762.1"/>
    <property type="molecule type" value="Genomic_DNA"/>
</dbReference>
<protein>
    <recommendedName>
        <fullName evidence="3">DUF4404 family protein</fullName>
    </recommendedName>
</protein>
<keyword evidence="2" id="KW-1185">Reference proteome</keyword>
<accession>A0ABT9BHN9</accession>
<dbReference type="Proteomes" id="UP001176429">
    <property type="component" value="Unassembled WGS sequence"/>
</dbReference>
<proteinExistence type="predicted"/>
<evidence type="ECO:0000313" key="1">
    <source>
        <dbReference type="EMBL" id="MDO7877762.1"/>
    </source>
</evidence>
<dbReference type="RefSeq" id="WP_305009219.1">
    <property type="nucleotide sequence ID" value="NZ_JAUQSY010000026.1"/>
</dbReference>
<gene>
    <name evidence="1" type="ORF">Q5H93_23705</name>
</gene>
<name>A0ABT9BHN9_9BACT</name>